<feature type="compositionally biased region" description="Gly residues" evidence="1">
    <location>
        <begin position="505"/>
        <end position="514"/>
    </location>
</feature>
<protein>
    <submittedName>
        <fullName evidence="2">Uncharacterized protein</fullName>
    </submittedName>
</protein>
<keyword evidence="3" id="KW-1185">Reference proteome</keyword>
<evidence type="ECO:0000313" key="2">
    <source>
        <dbReference type="EMBL" id="SCU70759.1"/>
    </source>
</evidence>
<dbReference type="Proteomes" id="UP000195570">
    <property type="component" value="Unassembled WGS sequence"/>
</dbReference>
<name>A0A1G4IF40_TRYEQ</name>
<dbReference type="EMBL" id="CZPT02001525">
    <property type="protein sequence ID" value="SCU70759.1"/>
    <property type="molecule type" value="Genomic_DNA"/>
</dbReference>
<dbReference type="VEuPathDB" id="TriTrypDB:TEOVI_000233300"/>
<dbReference type="AlphaFoldDB" id="A0A1G4IF40"/>
<proteinExistence type="predicted"/>
<evidence type="ECO:0000256" key="1">
    <source>
        <dbReference type="SAM" id="MobiDB-lite"/>
    </source>
</evidence>
<feature type="region of interest" description="Disordered" evidence="1">
    <location>
        <begin position="458"/>
        <end position="519"/>
    </location>
</feature>
<comment type="caution">
    <text evidence="2">The sequence shown here is derived from an EMBL/GenBank/DDBJ whole genome shotgun (WGS) entry which is preliminary data.</text>
</comment>
<dbReference type="RefSeq" id="XP_067081525.1">
    <property type="nucleotide sequence ID" value="XM_067225424.1"/>
</dbReference>
<evidence type="ECO:0000313" key="3">
    <source>
        <dbReference type="Proteomes" id="UP000195570"/>
    </source>
</evidence>
<organism evidence="2 3">
    <name type="scientific">Trypanosoma equiperdum</name>
    <dbReference type="NCBI Taxonomy" id="5694"/>
    <lineage>
        <taxon>Eukaryota</taxon>
        <taxon>Discoba</taxon>
        <taxon>Euglenozoa</taxon>
        <taxon>Kinetoplastea</taxon>
        <taxon>Metakinetoplastina</taxon>
        <taxon>Trypanosomatida</taxon>
        <taxon>Trypanosomatidae</taxon>
        <taxon>Trypanosoma</taxon>
    </lineage>
</organism>
<reference evidence="2" key="1">
    <citation type="submission" date="2016-09" db="EMBL/GenBank/DDBJ databases">
        <authorList>
            <person name="Hebert L."/>
            <person name="Moumen B."/>
        </authorList>
    </citation>
    <scope>NUCLEOTIDE SEQUENCE [LARGE SCALE GENOMIC DNA]</scope>
    <source>
        <strain evidence="2">OVI</strain>
    </source>
</reference>
<accession>A0A1G4IF40</accession>
<sequence length="713" mass="76808">MEEIIELCALCTSEEGHMDFVLGSVLTFMLQRTAQVALPRMSALERGSLTLRLISAGGLQNETCRHFVFEKLCPPYSAALVLRLSHELYLRPTERMTAFSRPNSSESPTRLKHSLPLFSLVRGAKDASRSQPPVDFRSTDVSELLSALLDSWNPAHPTSLSLGELPPGLATFLAFQYPLRILVMLQKDVVEPFVPASWRNTWHQLCFEGSGRGSVDSLHNLLVGGMCEGFWPALRRVLVNPLLGGEKDLKEKEGDGDQFDVLEGTTVLALHAVFRLWLGELRQMWSALGGGVVVSESGGHSAQNPSFCDTLAGGLLLLEQDGGLEGCETVALCAPHALLLVLYDGYCLASQVVRHALDHPNVALLGPSFADLESDGGPLLGELGVKSGSAFFAALALRLPVSQLYIAGRVWQLLETIVSNKVRGKENDEHVAVLRSRLQAMLSSFVYSNLKLGTTRSSELSVGGATPVTQSPSSAAGLRADETPRATLRLKRLRVTEPSSQPGTTTGGDGGGGLNASHAVPGGQDIASAVPLLCETLIEFALSELSQPVIPAQHHSSAAAVRASGNEESLGGTRLVLLTPPHIKGVLNLLSPTSSQLPSFCLTPVCDVSCVLMSVLLYRRCATLHQWLLNEKRAEVRATVATRLTRRTRQWGRFLAPLGLFRYVPVADVLLPQCLQAMEGKSTSMATDLMPATDAAVVEFCGAVRVCIVQHTR</sequence>
<dbReference type="GeneID" id="92376273"/>
<gene>
    <name evidence="2" type="ORF">TEOVI_000233300</name>
</gene>